<protein>
    <submittedName>
        <fullName evidence="1">DUF6088 family protein</fullName>
    </submittedName>
</protein>
<keyword evidence="2" id="KW-1185">Reference proteome</keyword>
<reference evidence="1" key="1">
    <citation type="submission" date="2022-01" db="EMBL/GenBank/DDBJ databases">
        <title>Colwellia maritima, isolated from seawater.</title>
        <authorList>
            <person name="Kristyanto S."/>
            <person name="Jung J."/>
            <person name="Jeon C.O."/>
        </authorList>
    </citation>
    <scope>NUCLEOTIDE SEQUENCE</scope>
    <source>
        <strain evidence="1">MSW7</strain>
    </source>
</reference>
<evidence type="ECO:0000313" key="1">
    <source>
        <dbReference type="EMBL" id="MCI2285486.1"/>
    </source>
</evidence>
<accession>A0ABS9X5J2</accession>
<name>A0ABS9X5J2_9GAMM</name>
<gene>
    <name evidence="1" type="ORF">L3081_21415</name>
</gene>
<sequence>MTIARKVKVRINRSKRYVFARADFADIAGYDQVGRVLKKLVDAGDLLRIGYGLYTKARKNRITGNLMPASPSGADGVILEAIEKLGIDYKFDEFSQRSIDGDSLQIPSFISNCYQ</sequence>
<dbReference type="RefSeq" id="WP_242288366.1">
    <property type="nucleotide sequence ID" value="NZ_JAKKSL010000005.1"/>
</dbReference>
<dbReference type="EMBL" id="JAKKSL010000005">
    <property type="protein sequence ID" value="MCI2285486.1"/>
    <property type="molecule type" value="Genomic_DNA"/>
</dbReference>
<dbReference type="Proteomes" id="UP001139646">
    <property type="component" value="Unassembled WGS sequence"/>
</dbReference>
<organism evidence="1 2">
    <name type="scientific">Colwellia maritima</name>
    <dbReference type="NCBI Taxonomy" id="2912588"/>
    <lineage>
        <taxon>Bacteria</taxon>
        <taxon>Pseudomonadati</taxon>
        <taxon>Pseudomonadota</taxon>
        <taxon>Gammaproteobacteria</taxon>
        <taxon>Alteromonadales</taxon>
        <taxon>Colwelliaceae</taxon>
        <taxon>Colwellia</taxon>
    </lineage>
</organism>
<proteinExistence type="predicted"/>
<dbReference type="Pfam" id="PF19570">
    <property type="entry name" value="DUF6088"/>
    <property type="match status" value="1"/>
</dbReference>
<comment type="caution">
    <text evidence="1">The sequence shown here is derived from an EMBL/GenBank/DDBJ whole genome shotgun (WGS) entry which is preliminary data.</text>
</comment>
<evidence type="ECO:0000313" key="2">
    <source>
        <dbReference type="Proteomes" id="UP001139646"/>
    </source>
</evidence>
<dbReference type="InterPro" id="IPR045738">
    <property type="entry name" value="DUF6088"/>
</dbReference>